<dbReference type="InterPro" id="IPR013024">
    <property type="entry name" value="GGCT-like"/>
</dbReference>
<dbReference type="Pfam" id="PF04752">
    <property type="entry name" value="ChaC"/>
    <property type="match status" value="1"/>
</dbReference>
<dbReference type="SUPFAM" id="SSF110857">
    <property type="entry name" value="Gamma-glutamyl cyclotransferase-like"/>
    <property type="match status" value="1"/>
</dbReference>
<dbReference type="Proteomes" id="UP000637002">
    <property type="component" value="Unassembled WGS sequence"/>
</dbReference>
<accession>A0A916XBI4</accession>
<dbReference type="GO" id="GO:0061928">
    <property type="term" value="F:glutathione specific gamma-glutamylcyclotransferase activity"/>
    <property type="evidence" value="ECO:0007669"/>
    <property type="project" value="UniProtKB-EC"/>
</dbReference>
<comment type="caution">
    <text evidence="3">The sequence shown here is derived from an EMBL/GenBank/DDBJ whole genome shotgun (WGS) entry which is preliminary data.</text>
</comment>
<dbReference type="InterPro" id="IPR006840">
    <property type="entry name" value="ChaC"/>
</dbReference>
<reference evidence="3" key="2">
    <citation type="submission" date="2020-09" db="EMBL/GenBank/DDBJ databases">
        <authorList>
            <person name="Sun Q."/>
            <person name="Zhou Y."/>
        </authorList>
    </citation>
    <scope>NUCLEOTIDE SEQUENCE</scope>
    <source>
        <strain evidence="3">CGMCC 1.12919</strain>
    </source>
</reference>
<evidence type="ECO:0000256" key="1">
    <source>
        <dbReference type="ARBA" id="ARBA00012344"/>
    </source>
</evidence>
<dbReference type="CDD" id="cd06661">
    <property type="entry name" value="GGCT_like"/>
    <property type="match status" value="1"/>
</dbReference>
<gene>
    <name evidence="3" type="ORF">GCM10010994_17890</name>
</gene>
<dbReference type="PANTHER" id="PTHR12192:SF2">
    <property type="entry name" value="GLUTATHIONE-SPECIFIC GAMMA-GLUTAMYLCYCLOTRANSFERASE 2"/>
    <property type="match status" value="1"/>
</dbReference>
<evidence type="ECO:0000313" key="3">
    <source>
        <dbReference type="EMBL" id="GGC59564.1"/>
    </source>
</evidence>
<keyword evidence="4" id="KW-1185">Reference proteome</keyword>
<evidence type="ECO:0000256" key="2">
    <source>
        <dbReference type="ARBA" id="ARBA00023239"/>
    </source>
</evidence>
<dbReference type="GO" id="GO:0005737">
    <property type="term" value="C:cytoplasm"/>
    <property type="evidence" value="ECO:0007669"/>
    <property type="project" value="TreeGrafter"/>
</dbReference>
<protein>
    <recommendedName>
        <fullName evidence="1">glutathione-specific gamma-glutamylcyclotransferase</fullName>
        <ecNumber evidence="1">4.3.2.7</ecNumber>
    </recommendedName>
</protein>
<dbReference type="PANTHER" id="PTHR12192">
    <property type="entry name" value="CATION TRANSPORT PROTEIN CHAC-RELATED"/>
    <property type="match status" value="1"/>
</dbReference>
<keyword evidence="2" id="KW-0456">Lyase</keyword>
<proteinExistence type="predicted"/>
<reference evidence="3" key="1">
    <citation type="journal article" date="2014" name="Int. J. Syst. Evol. Microbiol.">
        <title>Complete genome sequence of Corynebacterium casei LMG S-19264T (=DSM 44701T), isolated from a smear-ripened cheese.</title>
        <authorList>
            <consortium name="US DOE Joint Genome Institute (JGI-PGF)"/>
            <person name="Walter F."/>
            <person name="Albersmeier A."/>
            <person name="Kalinowski J."/>
            <person name="Ruckert C."/>
        </authorList>
    </citation>
    <scope>NUCLEOTIDE SEQUENCE</scope>
    <source>
        <strain evidence="3">CGMCC 1.12919</strain>
    </source>
</reference>
<dbReference type="AlphaFoldDB" id="A0A916XBI4"/>
<dbReference type="Gene3D" id="3.10.490.10">
    <property type="entry name" value="Gamma-glutamyl cyclotransferase-like"/>
    <property type="match status" value="1"/>
</dbReference>
<dbReference type="InterPro" id="IPR036568">
    <property type="entry name" value="GGCT-like_sf"/>
</dbReference>
<dbReference type="RefSeq" id="WP_244641885.1">
    <property type="nucleotide sequence ID" value="NZ_BMGG01000003.1"/>
</dbReference>
<dbReference type="EMBL" id="BMGG01000003">
    <property type="protein sequence ID" value="GGC59564.1"/>
    <property type="molecule type" value="Genomic_DNA"/>
</dbReference>
<sequence>MDKPALTRELFESGLIEEIVARDAPALRLLSPEERAASLRRILDARPPGDAWLFGYGSLIWNPMIRTVERRTARIAGWHRAFCLSTTVGRGSPANPGLVLGLDEGGDCTGIAFRLADDDLQDELALLWRREMLAGAYVPRWLDVHDPDGVRFGSAIAFTIDPAGHHYAGGLALDIVIHRLATASGALGSAADYLFRTCEGLRAHGVSDPALEGLAARVRAMQIAGG</sequence>
<evidence type="ECO:0000313" key="4">
    <source>
        <dbReference type="Proteomes" id="UP000637002"/>
    </source>
</evidence>
<organism evidence="3 4">
    <name type="scientific">Chelatococcus reniformis</name>
    <dbReference type="NCBI Taxonomy" id="1494448"/>
    <lineage>
        <taxon>Bacteria</taxon>
        <taxon>Pseudomonadati</taxon>
        <taxon>Pseudomonadota</taxon>
        <taxon>Alphaproteobacteria</taxon>
        <taxon>Hyphomicrobiales</taxon>
        <taxon>Chelatococcaceae</taxon>
        <taxon>Chelatococcus</taxon>
    </lineage>
</organism>
<dbReference type="GO" id="GO:0006751">
    <property type="term" value="P:glutathione catabolic process"/>
    <property type="evidence" value="ECO:0007669"/>
    <property type="project" value="InterPro"/>
</dbReference>
<dbReference type="EC" id="4.3.2.7" evidence="1"/>
<name>A0A916XBI4_9HYPH</name>